<dbReference type="Gene3D" id="1.10.8.1080">
    <property type="match status" value="1"/>
</dbReference>
<dbReference type="GO" id="GO:0016803">
    <property type="term" value="F:ether hydrolase activity"/>
    <property type="evidence" value="ECO:0007669"/>
    <property type="project" value="TreeGrafter"/>
</dbReference>
<evidence type="ECO:0000256" key="3">
    <source>
        <dbReference type="HAMAP-Rule" id="MF_00068"/>
    </source>
</evidence>
<evidence type="ECO:0000259" key="4">
    <source>
        <dbReference type="PROSITE" id="PS51464"/>
    </source>
</evidence>
<dbReference type="SUPFAM" id="SSF53697">
    <property type="entry name" value="SIS domain"/>
    <property type="match status" value="1"/>
</dbReference>
<dbReference type="NCBIfam" id="NF003915">
    <property type="entry name" value="PRK05441.1"/>
    <property type="match status" value="1"/>
</dbReference>
<comment type="catalytic activity">
    <reaction evidence="3">
        <text>N-acetyl-D-muramate 6-phosphate + H2O = N-acetyl-D-glucosamine 6-phosphate + (R)-lactate</text>
        <dbReference type="Rhea" id="RHEA:26410"/>
        <dbReference type="ChEBI" id="CHEBI:15377"/>
        <dbReference type="ChEBI" id="CHEBI:16004"/>
        <dbReference type="ChEBI" id="CHEBI:57513"/>
        <dbReference type="ChEBI" id="CHEBI:58722"/>
        <dbReference type="EC" id="4.2.1.126"/>
    </reaction>
</comment>
<evidence type="ECO:0000256" key="2">
    <source>
        <dbReference type="ARBA" id="ARBA00023277"/>
    </source>
</evidence>
<dbReference type="InterPro" id="IPR005488">
    <property type="entry name" value="Etherase_MurQ"/>
</dbReference>
<dbReference type="UniPathway" id="UPA00342"/>
<dbReference type="PROSITE" id="PS51464">
    <property type="entry name" value="SIS"/>
    <property type="match status" value="1"/>
</dbReference>
<sequence>MNRDPVFDEIKNLLTEQRNPRTEKIDRVSIEEALRLINEEDKTVAHVVEKAIPDIAKAVKIYVNTIKNGGRVFYIGAGTSGRLGVLDAAELPPTYGTPYWLVQGLIAGGYGALVRAVEGAEDYKENGIKDLKERGVNKKDFVIGIAASKRTPYVVGALEYAKKEIGCKTALITAIPRKDVDIKVDVLISVPVGPEVVMGSTRMKAGTAQKLVLNMISTVAMIQTGKVYKNMMVDLWATSRKLVERSKRVIMIVTGVDYETAARYLEMAHGSVKIAIVMLLKGIDYETACKELEKADGFVFRVLGEKE</sequence>
<dbReference type="EMBL" id="DRTX01000210">
    <property type="protein sequence ID" value="HHF53513.1"/>
    <property type="molecule type" value="Genomic_DNA"/>
</dbReference>
<feature type="domain" description="SIS" evidence="4">
    <location>
        <begin position="62"/>
        <end position="226"/>
    </location>
</feature>
<comment type="similarity">
    <text evidence="3">Belongs to the GCKR-like family. MurNAc-6-P etherase subfamily.</text>
</comment>
<reference evidence="5" key="1">
    <citation type="journal article" date="2020" name="mSystems">
        <title>Genome- and Community-Level Interaction Insights into Carbon Utilization and Element Cycling Functions of Hydrothermarchaeota in Hydrothermal Sediment.</title>
        <authorList>
            <person name="Zhou Z."/>
            <person name="Liu Y."/>
            <person name="Xu W."/>
            <person name="Pan J."/>
            <person name="Luo Z.H."/>
            <person name="Li M."/>
        </authorList>
    </citation>
    <scope>NUCLEOTIDE SEQUENCE [LARGE SCALE GENOMIC DNA]</scope>
    <source>
        <strain evidence="5">HyVt-96</strain>
    </source>
</reference>
<proteinExistence type="inferred from homology"/>
<name>A0A7V5HNT5_UNCW3</name>
<dbReference type="NCBIfam" id="TIGR00274">
    <property type="entry name" value="N-acetylmuramic acid 6-phosphate etherase"/>
    <property type="match status" value="1"/>
</dbReference>
<dbReference type="HAMAP" id="MF_00068">
    <property type="entry name" value="MurQ"/>
    <property type="match status" value="1"/>
</dbReference>
<gene>
    <name evidence="3 5" type="primary">murQ</name>
    <name evidence="5" type="ORF">ENL43_04030</name>
</gene>
<comment type="caution">
    <text evidence="5">The sequence shown here is derived from an EMBL/GenBank/DDBJ whole genome shotgun (WGS) entry which is preliminary data.</text>
</comment>
<dbReference type="Gene3D" id="3.40.50.10490">
    <property type="entry name" value="Glucose-6-phosphate isomerase like protein, domain 1"/>
    <property type="match status" value="1"/>
</dbReference>
<comment type="miscellaneous">
    <text evidence="3">A lyase-type mechanism (elimination/hydration) is suggested for the cleavage of the lactyl ether bond of MurNAc 6-phosphate, with the formation of an alpha,beta-unsaturated aldehyde intermediate with (E)-stereochemistry, followed by the syn addition of water to give product.</text>
</comment>
<dbReference type="NCBIfam" id="NF009222">
    <property type="entry name" value="PRK12570.1"/>
    <property type="match status" value="1"/>
</dbReference>
<evidence type="ECO:0000313" key="5">
    <source>
        <dbReference type="EMBL" id="HHF53513.1"/>
    </source>
</evidence>
<comment type="function">
    <text evidence="3">Specifically catalyzes the cleavage of the D-lactyl ether substituent of MurNAc 6-phosphate, producing GlcNAc 6-phosphate and D-lactate.</text>
</comment>
<dbReference type="GO" id="GO:0097173">
    <property type="term" value="P:N-acetylmuramic acid catabolic process"/>
    <property type="evidence" value="ECO:0007669"/>
    <property type="project" value="UniProtKB-UniPathway"/>
</dbReference>
<dbReference type="GO" id="GO:0046348">
    <property type="term" value="P:amino sugar catabolic process"/>
    <property type="evidence" value="ECO:0007669"/>
    <property type="project" value="InterPro"/>
</dbReference>
<accession>A0A7V5HNT5</accession>
<feature type="active site" evidence="3">
    <location>
        <position position="121"/>
    </location>
</feature>
<evidence type="ECO:0000256" key="1">
    <source>
        <dbReference type="ARBA" id="ARBA00023239"/>
    </source>
</evidence>
<comment type="subunit">
    <text evidence="3">Homodimer.</text>
</comment>
<dbReference type="InterPro" id="IPR001347">
    <property type="entry name" value="SIS_dom"/>
</dbReference>
<keyword evidence="2 3" id="KW-0119">Carbohydrate metabolism</keyword>
<dbReference type="AlphaFoldDB" id="A0A7V5HNT5"/>
<dbReference type="EC" id="4.2.1.126" evidence="3"/>
<dbReference type="Proteomes" id="UP000886050">
    <property type="component" value="Unassembled WGS sequence"/>
</dbReference>
<dbReference type="CDD" id="cd05007">
    <property type="entry name" value="SIS_Etherase"/>
    <property type="match status" value="1"/>
</dbReference>
<dbReference type="InterPro" id="IPR040190">
    <property type="entry name" value="MURQ/GCKR"/>
</dbReference>
<dbReference type="InterPro" id="IPR046348">
    <property type="entry name" value="SIS_dom_sf"/>
</dbReference>
<dbReference type="PANTHER" id="PTHR10088">
    <property type="entry name" value="GLUCOKINASE REGULATORY PROTEIN"/>
    <property type="match status" value="1"/>
</dbReference>
<dbReference type="PROSITE" id="PS01272">
    <property type="entry name" value="GCKR"/>
    <property type="match status" value="1"/>
</dbReference>
<dbReference type="GO" id="GO:0097367">
    <property type="term" value="F:carbohydrate derivative binding"/>
    <property type="evidence" value="ECO:0007669"/>
    <property type="project" value="InterPro"/>
</dbReference>
<comment type="pathway">
    <text evidence="3">Amino-sugar metabolism; N-acetylmuramate degradation.</text>
</comment>
<dbReference type="FunFam" id="3.40.50.10490:FF:000014">
    <property type="entry name" value="N-acetylmuramic acid 6-phosphate etherase"/>
    <property type="match status" value="1"/>
</dbReference>
<dbReference type="Pfam" id="PF22645">
    <property type="entry name" value="GKRP_SIS_N"/>
    <property type="match status" value="1"/>
</dbReference>
<organism evidence="5">
    <name type="scientific">candidate division WOR-3 bacterium</name>
    <dbReference type="NCBI Taxonomy" id="2052148"/>
    <lineage>
        <taxon>Bacteria</taxon>
        <taxon>Bacteria division WOR-3</taxon>
    </lineage>
</organism>
<keyword evidence="1 3" id="KW-0456">Lyase</keyword>
<dbReference type="InterPro" id="IPR005486">
    <property type="entry name" value="Glucokinase_regulatory_CS"/>
</dbReference>
<dbReference type="GO" id="GO:0009254">
    <property type="term" value="P:peptidoglycan turnover"/>
    <property type="evidence" value="ECO:0007669"/>
    <property type="project" value="TreeGrafter"/>
</dbReference>
<protein>
    <recommendedName>
        <fullName evidence="3">N-acetylmuramic acid 6-phosphate etherase</fullName>
        <shortName evidence="3">MurNAc-6-P etherase</shortName>
        <ecNumber evidence="3">4.2.1.126</ecNumber>
    </recommendedName>
    <alternativeName>
        <fullName evidence="3">N-acetylmuramic acid 6-phosphate hydrolase</fullName>
    </alternativeName>
    <alternativeName>
        <fullName evidence="3">N-acetylmuramic acid 6-phosphate lyase</fullName>
    </alternativeName>
</protein>
<dbReference type="PANTHER" id="PTHR10088:SF4">
    <property type="entry name" value="GLUCOKINASE REGULATORY PROTEIN"/>
    <property type="match status" value="1"/>
</dbReference>
<feature type="active site" description="Proton donor" evidence="3">
    <location>
        <position position="90"/>
    </location>
</feature>
<dbReference type="GO" id="GO:0016835">
    <property type="term" value="F:carbon-oxygen lyase activity"/>
    <property type="evidence" value="ECO:0007669"/>
    <property type="project" value="UniProtKB-UniRule"/>
</dbReference>